<organism evidence="2">
    <name type="scientific">Arundo donax</name>
    <name type="common">Giant reed</name>
    <name type="synonym">Donax arundinaceus</name>
    <dbReference type="NCBI Taxonomy" id="35708"/>
    <lineage>
        <taxon>Eukaryota</taxon>
        <taxon>Viridiplantae</taxon>
        <taxon>Streptophyta</taxon>
        <taxon>Embryophyta</taxon>
        <taxon>Tracheophyta</taxon>
        <taxon>Spermatophyta</taxon>
        <taxon>Magnoliopsida</taxon>
        <taxon>Liliopsida</taxon>
        <taxon>Poales</taxon>
        <taxon>Poaceae</taxon>
        <taxon>PACMAD clade</taxon>
        <taxon>Arundinoideae</taxon>
        <taxon>Arundineae</taxon>
        <taxon>Arundo</taxon>
    </lineage>
</organism>
<sequence>MLVLLVHLSVLLNLESFFPTMSLRAPTIKICRHKCIAIITSPFV</sequence>
<name>A0A0A8Y8T5_ARUDO</name>
<dbReference type="EMBL" id="GBRH01276235">
    <property type="protein sequence ID" value="JAD21660.1"/>
    <property type="molecule type" value="Transcribed_RNA"/>
</dbReference>
<reference evidence="2" key="1">
    <citation type="submission" date="2014-09" db="EMBL/GenBank/DDBJ databases">
        <authorList>
            <person name="Magalhaes I.L.F."/>
            <person name="Oliveira U."/>
            <person name="Santos F.R."/>
            <person name="Vidigal T.H.D.A."/>
            <person name="Brescovit A.D."/>
            <person name="Santos A.J."/>
        </authorList>
    </citation>
    <scope>NUCLEOTIDE SEQUENCE</scope>
    <source>
        <tissue evidence="2">Shoot tissue taken approximately 20 cm above the soil surface</tissue>
    </source>
</reference>
<proteinExistence type="predicted"/>
<keyword evidence="1" id="KW-0732">Signal</keyword>
<feature type="chain" id="PRO_5002061740" evidence="1">
    <location>
        <begin position="17"/>
        <end position="44"/>
    </location>
</feature>
<evidence type="ECO:0000313" key="2">
    <source>
        <dbReference type="EMBL" id="JAD21660.1"/>
    </source>
</evidence>
<dbReference type="AlphaFoldDB" id="A0A0A8Y8T5"/>
<protein>
    <submittedName>
        <fullName evidence="2">Uncharacterized protein</fullName>
    </submittedName>
</protein>
<evidence type="ECO:0000256" key="1">
    <source>
        <dbReference type="SAM" id="SignalP"/>
    </source>
</evidence>
<accession>A0A0A8Y8T5</accession>
<reference evidence="2" key="2">
    <citation type="journal article" date="2015" name="Data Brief">
        <title>Shoot transcriptome of the giant reed, Arundo donax.</title>
        <authorList>
            <person name="Barrero R.A."/>
            <person name="Guerrero F.D."/>
            <person name="Moolhuijzen P."/>
            <person name="Goolsby J.A."/>
            <person name="Tidwell J."/>
            <person name="Bellgard S.E."/>
            <person name="Bellgard M.I."/>
        </authorList>
    </citation>
    <scope>NUCLEOTIDE SEQUENCE</scope>
    <source>
        <tissue evidence="2">Shoot tissue taken approximately 20 cm above the soil surface</tissue>
    </source>
</reference>
<feature type="signal peptide" evidence="1">
    <location>
        <begin position="1"/>
        <end position="16"/>
    </location>
</feature>